<evidence type="ECO:0000256" key="2">
    <source>
        <dbReference type="SAM" id="SignalP"/>
    </source>
</evidence>
<proteinExistence type="predicted"/>
<evidence type="ECO:0000313" key="4">
    <source>
        <dbReference type="EMBL" id="EHQ24339.1"/>
    </source>
</evidence>
<sequence>MRRLILVFLVALLSLATSRCEAGIETGENFTTHGQDIRTTSLAIQDNKLLATGFDWSIVHTNSIKNTVYVRIIDPQLIKYVVHFTVTLNVQYFTNKELTNSSNITVPLHVDYDPASGKGYKVIDTYDFSNIAGFTGAYKVVITGATVSNSEMPGDTNLPLALQIGGTIVIDRTYDIGADRPLNITGTKLHSGTTLRNAPTEQLKLSWYFIPGQDEYDIEWATADNNGDNISTVNNMIAADININNVPNSDIENLFRNNSTRVTTNAKQNDYAISLIYNDDYIIVRMRYVHYSADGNRVTGNWNYTYKNSSNKTVYNVWPLNWNEPSLNWQYSAAFAEEGKKKEVISYFDGTLRGRQTVTINNTDNVAIAQENIYDDFGRPAASILPAPHYETNSNAVSNLHFIPQFNLVKNTTNPYSIRSIYGSAILQECETAPVGMDATTTGAAKYYSANNELIHNPPTSTIKSYNYYIPDALNYPFSVTQYTNDNTGRIKLQGGVGAAFQPQATVSGQQSNTTKYYYGKPEQWELDQLFGNDVGYADHYLKNMVVDPNGQESISYINASGKTIATALSGAAPTSVDELAGSNDHIHNETVQILTPAQFKFNGNDLKITASTTYLLSEKKDLTFNYNLQQIIDSYPETGTIHITSNCYYDLKITIIDNCGTHVYDYASTSPFTPDGLTHTLPTISQSVTHPGEYYITFELSLNKKKIDDIAGAYINTAIGDGLLMQQYYYIKQKFLQSVDVSGNYNDCRTCQVLLGDSISFKAMAAQKFGEAHVDITRQTNPYINTDFNTWINNLWQSLSDKCHNLLSNCDFAPCNSYEAQMEQDVTPGGQYALFYADGTAIEPEINVLVLHFAQAFTATHTLPALTVDNTITRTDGTVVSIYSNDFSKVDMIKYWKPSWAAQFVQFHPEYCKLLFCQNMQSYENWDEKLKEVYLTADQIGQISTGLQYDQANADWLLNQDTFFNGPGAGYKEAMRADLRNYTAAVLNVSQSGFNTLGLTQYITYSIYRSTQENPTQTNPANSNLWNSAALPAEACRVKDREWAQYKDFYFQLKQKYYEQLRATTTCQNAGCDVGAPIANALPGSCPIPQSFTIVANTGATAPTGMQSAQITYSGAKFDGTITLQVYYPSTVSTTGLTQTVTLPYTGFPYVFNIPSNLPPSVVHIKSSVCTVTKLSLLNYHAEVTEEVVSNTMSGLYFEWTRGMHVYFTVPEQIRRTTVTLKDYKGCSVTSTEPVTVNLKYYSHYNNSDWDPNGDWTEYITNVADRVFPFPSQYGSDSYPVIPIKILPGQSTASYDYQSLKSIDIGGPVYPRKEVDLSCLDSYAGVDVVTGIGECPVPPVINTDACLVYRNKESRFPSFVTNNRAINADQNAQLQANNNDDLKTQVSNSCTGNADAWIASLQDGITNHGINTTTLRNKLIAVCTAGGDAEHPFGASDLAGMNPASGNADQSFGAAIKSMYNVNSKFASDFNPWLISSPSPYTIKKSSGTGNTIMVSNAATSNALTALYNDFLATPEGAQPSDTKFYTYLKSRFGAVMTMSLDDLVTLRKASADCGFLLNHDVTLPAFLDLTQQINWDVYLAKKSDLLSQFADPSGLVSSKYYPSVLTNYMNQVFGVLINYDTYINFENTHATNPVLYNIPSYGNTETDPYAPVESALELALGKGVKSYNDYIADATNSFKVHYIATSSKLQAQVTAAIPTKNYHYTLYYYDQADNLVRTVPPEGVHLLTGAALAQVAVSRDAANTGLTCSYSSRVKVNDRATMLDQLGSILANTGPVAIEMWLYNPTSGISQFTEVSSDKKWLFSVAIQGTTVALDIYPMTISTNPASATLNAGSKHYRATIQPSVLPLSSWTYVLIQGTNGLAYGTTPQIWVNGMWTAIQASSTPLASWSLTATSSGIQLPDIYPTLKHIRFYQHTLGSTVLAFNSSNTCFAPWSDNDADNIWVRLNVPGPGSAEDSRTAGSYPNHTLATSYAYNSTNQVISQKTPDADGVSNFWYDMLSRLTASQNARQSPSKYSYTQYDVLGRISEVGEKLSSTTLPVDGSSNYIDDPTLFLNSGSNSQITRTYYDAAAPATGGMVSLPEQDNLRKRVSASTYTDVQGNPVQQATYYNYDLDGNVKTLWQQIGGLGLKRVDYEYDLISGKVNFVRYQHGQPDQFYYQYQYDAENRLTQAWTGTKAVVNPYGGSFLQGENKRKDAQYFYYLHGPLARVELGDEMIGLVQGIDYAYTLQGWLKGVNGSSLQAAKDMGGDGATGNLHQTLGRDAFGYALHYYGDNDYSPIGGNNPFASAAAAPGFKALYNGNIAASNVNTPKAGEPLLYVYGYDQLNRLTRQNAYNGFSATSNSWSAINTGNQTYKETYVYDANGNIKTATRNGSNAASLAMDNLSYGYNYDVNGQLANNRLRHVKDAIPDANTYTDDLKNQADDNYGYDAIGNLKHDTQAGINNINWSVYGKIQSIDKSSGSLQYSYDAAGHRVSKLINGLSTWYVRDAQGNTLALYDQQGTGDINWREQHLYGSSRLGIWTPNVNLSTGTPGSGAEEWKTLGHKYYELNNHLGNVMATITDRLVPHYNSSGNFDYNEADVATAQDYYAFGMLMPGRQYTANGLNYRYSFNGKEDDKDITNGGQDYGARIYDKRLGRFLSVDPLTKEYSSLTPYQFASNSPIANIDLDGEEAKYFTLEQDAKTGNTSLKLVKQVDTYKDIGGKTIQYPLQYHVSFKGESYTFYNSPAPDGVIPPENSVKNFDIWKGSKMPFDDVFYSDNEAWGRVVDDMATEWAGGLAMAYSGNGTGSIYEVPGEYTNSGKPYVGRNNTTDPATNRRSNDGRDRTKAKVIGTYDADNVEEGQYQEQKAMDQRGTPRKTLDNKRREVNRQRMKTLEAKYGGGKKVGPVLIPQRSNHTLPKSKSQQKKEADKKREASDLLINHG</sequence>
<feature type="compositionally biased region" description="Basic and acidic residues" evidence="1">
    <location>
        <begin position="2906"/>
        <end position="2917"/>
    </location>
</feature>
<evidence type="ECO:0000259" key="3">
    <source>
        <dbReference type="Pfam" id="PF20041"/>
    </source>
</evidence>
<feature type="compositionally biased region" description="Polar residues" evidence="1">
    <location>
        <begin position="2893"/>
        <end position="2903"/>
    </location>
</feature>
<dbReference type="eggNOG" id="COG3209">
    <property type="taxonomic scope" value="Bacteria"/>
</dbReference>
<accession>H1YES2</accession>
<dbReference type="PANTHER" id="PTHR32305:SF15">
    <property type="entry name" value="PROTEIN RHSA-RELATED"/>
    <property type="match status" value="1"/>
</dbReference>
<dbReference type="RefSeq" id="WP_008503880.1">
    <property type="nucleotide sequence ID" value="NZ_CM001403.1"/>
</dbReference>
<dbReference type="PANTHER" id="PTHR32305">
    <property type="match status" value="1"/>
</dbReference>
<feature type="compositionally biased region" description="Polar residues" evidence="1">
    <location>
        <begin position="2798"/>
        <end position="2818"/>
    </location>
</feature>
<dbReference type="OrthoDB" id="2972467at2"/>
<dbReference type="InterPro" id="IPR045619">
    <property type="entry name" value="DUF6443"/>
</dbReference>
<feature type="chain" id="PRO_5003558651" evidence="2">
    <location>
        <begin position="23"/>
        <end position="2924"/>
    </location>
</feature>
<feature type="compositionally biased region" description="Basic and acidic residues" evidence="1">
    <location>
        <begin position="2859"/>
        <end position="2877"/>
    </location>
</feature>
<reference evidence="4" key="1">
    <citation type="submission" date="2011-09" db="EMBL/GenBank/DDBJ databases">
        <title>The permanent draft genome of Mucilaginibacter paludis DSM 18603.</title>
        <authorList>
            <consortium name="US DOE Joint Genome Institute (JGI-PGF)"/>
            <person name="Lucas S."/>
            <person name="Han J."/>
            <person name="Lapidus A."/>
            <person name="Bruce D."/>
            <person name="Goodwin L."/>
            <person name="Pitluck S."/>
            <person name="Peters L."/>
            <person name="Kyrpides N."/>
            <person name="Mavromatis K."/>
            <person name="Ivanova N."/>
            <person name="Mikhailova N."/>
            <person name="Held B."/>
            <person name="Detter J.C."/>
            <person name="Tapia R."/>
            <person name="Han C."/>
            <person name="Land M."/>
            <person name="Hauser L."/>
            <person name="Markowitz V."/>
            <person name="Cheng J.-F."/>
            <person name="Hugenholtz P."/>
            <person name="Woyke T."/>
            <person name="Wu D."/>
            <person name="Tindall B."/>
            <person name="Brambilla E."/>
            <person name="Klenk H.-P."/>
            <person name="Eisen J.A."/>
        </authorList>
    </citation>
    <scope>NUCLEOTIDE SEQUENCE [LARGE SCALE GENOMIC DNA]</scope>
    <source>
        <strain evidence="4">DSM 18603</strain>
    </source>
</reference>
<feature type="region of interest" description="Disordered" evidence="1">
    <location>
        <begin position="2798"/>
        <end position="2924"/>
    </location>
</feature>
<keyword evidence="5" id="KW-1185">Reference proteome</keyword>
<feature type="compositionally biased region" description="Basic and acidic residues" evidence="1">
    <location>
        <begin position="2819"/>
        <end position="2828"/>
    </location>
</feature>
<protein>
    <submittedName>
        <fullName evidence="4">RHS repeat-associated core domain-containing protein</fullName>
    </submittedName>
</protein>
<evidence type="ECO:0000256" key="1">
    <source>
        <dbReference type="SAM" id="MobiDB-lite"/>
    </source>
</evidence>
<dbReference type="EMBL" id="CM001403">
    <property type="protein sequence ID" value="EHQ24339.1"/>
    <property type="molecule type" value="Genomic_DNA"/>
</dbReference>
<dbReference type="InterPro" id="IPR050708">
    <property type="entry name" value="T6SS_VgrG/RHS"/>
</dbReference>
<dbReference type="NCBIfam" id="TIGR03696">
    <property type="entry name" value="Rhs_assc_core"/>
    <property type="match status" value="1"/>
</dbReference>
<organism evidence="4 5">
    <name type="scientific">Mucilaginibacter paludis DSM 18603</name>
    <dbReference type="NCBI Taxonomy" id="714943"/>
    <lineage>
        <taxon>Bacteria</taxon>
        <taxon>Pseudomonadati</taxon>
        <taxon>Bacteroidota</taxon>
        <taxon>Sphingobacteriia</taxon>
        <taxon>Sphingobacteriales</taxon>
        <taxon>Sphingobacteriaceae</taxon>
        <taxon>Mucilaginibacter</taxon>
    </lineage>
</organism>
<gene>
    <name evidence="4" type="ORF">Mucpa_0139</name>
</gene>
<feature type="signal peptide" evidence="2">
    <location>
        <begin position="1"/>
        <end position="22"/>
    </location>
</feature>
<dbReference type="InterPro" id="IPR022385">
    <property type="entry name" value="Rhs_assc_core"/>
</dbReference>
<dbReference type="STRING" id="714943.Mucpa_0139"/>
<name>H1YES2_9SPHI</name>
<dbReference type="HOGENOM" id="CLU_225802_0_0_10"/>
<dbReference type="Proteomes" id="UP000002774">
    <property type="component" value="Chromosome"/>
</dbReference>
<dbReference type="Pfam" id="PF20041">
    <property type="entry name" value="DUF6443"/>
    <property type="match status" value="1"/>
</dbReference>
<evidence type="ECO:0000313" key="5">
    <source>
        <dbReference type="Proteomes" id="UP000002774"/>
    </source>
</evidence>
<feature type="domain" description="DUF6443" evidence="3">
    <location>
        <begin position="336"/>
        <end position="436"/>
    </location>
</feature>
<dbReference type="Gene3D" id="2.180.10.10">
    <property type="entry name" value="RHS repeat-associated core"/>
    <property type="match status" value="1"/>
</dbReference>
<keyword evidence="2" id="KW-0732">Signal</keyword>